<dbReference type="Gene3D" id="1.20.58.360">
    <property type="entry name" value="Shigella T3SS effector IpaH defines"/>
    <property type="match status" value="1"/>
</dbReference>
<dbReference type="GO" id="GO:0005576">
    <property type="term" value="C:extracellular region"/>
    <property type="evidence" value="ECO:0007669"/>
    <property type="project" value="UniProtKB-UniRule"/>
</dbReference>
<proteinExistence type="inferred from homology"/>
<dbReference type="Pfam" id="PF14496">
    <property type="entry name" value="NEL"/>
    <property type="match status" value="1"/>
</dbReference>
<dbReference type="InterPro" id="IPR050216">
    <property type="entry name" value="LRR_domain-containing"/>
</dbReference>
<dbReference type="EMBL" id="RBUA01000604">
    <property type="protein sequence ID" value="RMU58035.1"/>
    <property type="molecule type" value="Genomic_DNA"/>
</dbReference>
<organism evidence="8 9">
    <name type="scientific">Pseudomonas syringae pv. avii</name>
    <dbReference type="NCBI Taxonomy" id="663959"/>
    <lineage>
        <taxon>Bacteria</taxon>
        <taxon>Pseudomonadati</taxon>
        <taxon>Pseudomonadota</taxon>
        <taxon>Gammaproteobacteria</taxon>
        <taxon>Pseudomonadales</taxon>
        <taxon>Pseudomonadaceae</taxon>
        <taxon>Pseudomonas</taxon>
        <taxon>Pseudomonas syringae</taxon>
    </lineage>
</organism>
<dbReference type="PROSITE" id="PS52053">
    <property type="entry name" value="NEL"/>
    <property type="match status" value="1"/>
</dbReference>
<dbReference type="Pfam" id="PF13855">
    <property type="entry name" value="LRR_8"/>
    <property type="match status" value="1"/>
</dbReference>
<dbReference type="SMART" id="SM00369">
    <property type="entry name" value="LRR_TYP"/>
    <property type="match status" value="2"/>
</dbReference>
<dbReference type="GO" id="GO:0061630">
    <property type="term" value="F:ubiquitin protein ligase activity"/>
    <property type="evidence" value="ECO:0007669"/>
    <property type="project" value="UniProtKB-EC"/>
</dbReference>
<name>A0A3M5VKA7_PSESX</name>
<evidence type="ECO:0000256" key="4">
    <source>
        <dbReference type="ARBA" id="ARBA00022737"/>
    </source>
</evidence>
<dbReference type="PANTHER" id="PTHR48051:SF1">
    <property type="entry name" value="RAS SUPPRESSOR PROTEIN 1"/>
    <property type="match status" value="1"/>
</dbReference>
<sequence>MFFERPSPHAASHAQKGMHFDVIQRSIPDWLSATTLTRARALKAASPFVYTRLNSLDTRADTVSTEAMAEQWTARNALDEHFKYIKDVYSFAEPLLKKALREYGDIDVKNTFIRLYAPAEKSWWVIGVRKGVTSRTVTLLDAALHNFSASEQFADYGFLSKPDARGQQPILTFTSNTSGQPLTAQVFKNLCRTLDIGRQYQTRLLRTLGFGNQVQADTLRRKVIACDKATLKNAACIAWSQQHIQEDARRLLFDIVEDKPDPALDGIPVEYYNLSLLDARLSGIVLIAAPQGSDKHIERLIAYVPEDPEHPLKEYPSPIEFMNELTRQLRDSTATLDAHGQAPAKTTYRQFFSRFVDHKQRGHFFAELQSRLFKVQWHEKKRTDSGPSWQTIAVDTPRLHFSVQNIFYDHENRAPSGHSEPDTLWHYLYRVNVNKIVNDTRDVAISTAYADLMARWAWWDNLGKILSDIFNAALLVVTPFVPFLGELMLAYTAYQVASDVFEGIVDWAQGNGLEAIGHVMDVVETVVQLGIWAGAGTVGQAVTLKLSPFVEGLHPVTLDGGEKRLWNPDLSPYQQTISLPQGIAADTQGLYQHAQKHWLAHADHHYQVEPDPQLPHHRIVHPRRPHAYQPKVRFNGHGAWVHEGEQPRSWDDHTLMRRISPATQALTNEQLEQIRIISGSEPDHLRHMYARNQPSPPLLADSIERFSADRFAQASVQKIRTGQTLAPYSYWFEQAVTDLPGWPPSKALEVFHNSDLSGESRKYGDTHAAPADTLRISLADVMAAKLPERVLGFLDEHQVNTLLGETLPQSQQAQALRNKLANYVEGYGGHVAKSHYQLGQASSDPHVALLRQDFPELALSSANALLKQAWPEETTVMNDTQRLPLRLKSLARELDFDHQASRAVEGLYPPRQPSAHSERLVLNTLRLHSDVFSHLNIDIRDNSPTGPLRCSVGETDAPQARTLVRSADGTYTVFDADANPLNPATTLYESLLWTLAQDPQRAPPYTVGEGEQLRQWVIEHNQAPAERRLALAEPPLRMRPAPETEVLLGGGASCKMSRVDSYDMQPKTIEERIKQLLPAMSNDSVRRLSITMSTAEGEQTLMQMESQKQQLFNQLDAYIKGPTPRAGTLLEPEVRKRRAEVATRLYDGWSNGLTVHLDESFEHRGGIALDLFNTPMPDELPTLNVPLNHISDLDLRGCDFSDRHAAFLDNFPHLRDLDLSHNQLTQLPATLGKLKRLRRLHLEANALVLDDAAIATLGRLKRLKQLEMAGNPLGQTPNISQMPALTLLNLRNTQIKDWPVGLVGHSRARGFQLDLSENPITQLPHVAPGSDDADIIARTRLDQSRLTSDFQDLLAEYRESVGLDPLRFYAPRGESAPWLSDIKPEEHEQHRQLWDAIEKESGSQGLFEVIKSLEEPDEFQAEEDRLAYQNNRPELSQRVWRLLRAVEADSDLRERVFKDTRYPGLCPDAGALIFQKLGVEVLASEAYRTSTTPAELEARLVVLARGAARDAYMGKAIGEDIAHRLKPKDQGGLGQRLWSQVIDGEHGEVDEAGIHLAYRSTLADRLDLPWLSTHMTYRTLADVTPAQIEKVAAAVARLEEGDGLVNQMLLDKGWERYLEQHNPTAKWNNDTAFDLKYLQLDELQALQAQYAQSQTLPEIDRQAQRVKLRGLAQALGLDEDSVLSGNPMSSTQYDTALNELGYRHNQWLRDLTRVALNRAGARKNRA</sequence>
<evidence type="ECO:0000313" key="9">
    <source>
        <dbReference type="Proteomes" id="UP000280395"/>
    </source>
</evidence>
<dbReference type="PROSITE" id="PS51450">
    <property type="entry name" value="LRR"/>
    <property type="match status" value="1"/>
</dbReference>
<keyword evidence="4" id="KW-0677">Repeat</keyword>
<dbReference type="InterPro" id="IPR003591">
    <property type="entry name" value="Leu-rich_rpt_typical-subtyp"/>
</dbReference>
<accession>A0A3M5VKA7</accession>
<comment type="caution">
    <text evidence="8">The sequence shown here is derived from an EMBL/GenBank/DDBJ whole genome shotgun (WGS) entry which is preliminary data.</text>
</comment>
<keyword evidence="6" id="KW-0964">Secreted</keyword>
<keyword evidence="6" id="KW-0833">Ubl conjugation pathway</keyword>
<keyword evidence="6" id="KW-1035">Host cytoplasm</keyword>
<dbReference type="Proteomes" id="UP000280395">
    <property type="component" value="Unassembled WGS sequence"/>
</dbReference>
<comment type="catalytic activity">
    <reaction evidence="1">
        <text>S-ubiquitinyl-[E2 ubiquitin-conjugating enzyme]-L-cysteine + [acceptor protein]-L-lysine = [E2 ubiquitin-conjugating enzyme]-L-cysteine + N(6)-ubiquitinyl-[acceptor protein]-L-lysine.</text>
        <dbReference type="EC" id="2.3.2.27"/>
    </reaction>
</comment>
<keyword evidence="3" id="KW-0433">Leucine-rich repeat</keyword>
<keyword evidence="5" id="KW-0843">Virulence</keyword>
<evidence type="ECO:0000256" key="6">
    <source>
        <dbReference type="PROSITE-ProRule" id="PRU01398"/>
    </source>
</evidence>
<gene>
    <name evidence="8" type="ORF">ALP29_02842</name>
</gene>
<dbReference type="Pfam" id="PF20178">
    <property type="entry name" value="ToxA_N"/>
    <property type="match status" value="1"/>
</dbReference>
<dbReference type="Gene3D" id="3.80.10.10">
    <property type="entry name" value="Ribonuclease Inhibitor"/>
    <property type="match status" value="1"/>
</dbReference>
<feature type="domain" description="NEL" evidence="7">
    <location>
        <begin position="1370"/>
        <end position="1695"/>
    </location>
</feature>
<evidence type="ECO:0000256" key="3">
    <source>
        <dbReference type="ARBA" id="ARBA00022614"/>
    </source>
</evidence>
<comment type="similarity">
    <text evidence="6">Belongs to the LRR-containing bacterial E3 ligase family.</text>
</comment>
<dbReference type="GO" id="GO:0016567">
    <property type="term" value="P:protein ubiquitination"/>
    <property type="evidence" value="ECO:0007669"/>
    <property type="project" value="InterPro"/>
</dbReference>
<dbReference type="InterPro" id="IPR046673">
    <property type="entry name" value="ToxA_N"/>
</dbReference>
<reference evidence="8 9" key="1">
    <citation type="submission" date="2018-08" db="EMBL/GenBank/DDBJ databases">
        <title>Recombination of ecologically and evolutionarily significant loci maintains genetic cohesion in the Pseudomonas syringae species complex.</title>
        <authorList>
            <person name="Dillon M."/>
            <person name="Thakur S."/>
            <person name="Almeida R.N.D."/>
            <person name="Weir B.S."/>
            <person name="Guttman D.S."/>
        </authorList>
    </citation>
    <scope>NUCLEOTIDE SEQUENCE [LARGE SCALE GENOMIC DNA]</scope>
    <source>
        <strain evidence="8 9">ICMP 14479</strain>
    </source>
</reference>
<feature type="active site" description="Glycyl thioester intermediate" evidence="6">
    <location>
        <position position="1466"/>
    </location>
</feature>
<dbReference type="EC" id="2.3.2.27" evidence="2"/>
<dbReference type="GO" id="GO:0005737">
    <property type="term" value="C:cytoplasm"/>
    <property type="evidence" value="ECO:0007669"/>
    <property type="project" value="TreeGrafter"/>
</dbReference>
<dbReference type="InterPro" id="IPR001611">
    <property type="entry name" value="Leu-rich_rpt"/>
</dbReference>
<comment type="PTM">
    <text evidence="6">Ubiquitinated in the presence of host E1 ubiquitin-activating enzyme, E2 ubiquitin-conjugating enzyme and ubiquitin.</text>
</comment>
<dbReference type="PANTHER" id="PTHR48051">
    <property type="match status" value="1"/>
</dbReference>
<evidence type="ECO:0000313" key="8">
    <source>
        <dbReference type="EMBL" id="RMU58035.1"/>
    </source>
</evidence>
<dbReference type="SUPFAM" id="SSF52058">
    <property type="entry name" value="L domain-like"/>
    <property type="match status" value="1"/>
</dbReference>
<dbReference type="InterPro" id="IPR032675">
    <property type="entry name" value="LRR_dom_sf"/>
</dbReference>
<evidence type="ECO:0000256" key="2">
    <source>
        <dbReference type="ARBA" id="ARBA00012483"/>
    </source>
</evidence>
<dbReference type="InterPro" id="IPR029487">
    <property type="entry name" value="NEL_dom"/>
</dbReference>
<protein>
    <recommendedName>
        <fullName evidence="2">RING-type E3 ubiquitin transferase</fullName>
        <ecNumber evidence="2">2.3.2.27</ecNumber>
    </recommendedName>
</protein>
<keyword evidence="6" id="KW-0808">Transferase</keyword>
<evidence type="ECO:0000259" key="7">
    <source>
        <dbReference type="PROSITE" id="PS52053"/>
    </source>
</evidence>
<evidence type="ECO:0000256" key="1">
    <source>
        <dbReference type="ARBA" id="ARBA00000900"/>
    </source>
</evidence>
<dbReference type="RefSeq" id="WP_122300327.1">
    <property type="nucleotide sequence ID" value="NZ_RBUA01000604.1"/>
</dbReference>
<keyword evidence="6" id="KW-0832">Ubl conjugation</keyword>
<evidence type="ECO:0000256" key="5">
    <source>
        <dbReference type="ARBA" id="ARBA00023026"/>
    </source>
</evidence>